<dbReference type="InterPro" id="IPR000524">
    <property type="entry name" value="Tscrpt_reg_HTH_GntR"/>
</dbReference>
<evidence type="ECO:0000259" key="4">
    <source>
        <dbReference type="PROSITE" id="PS50949"/>
    </source>
</evidence>
<reference evidence="5 6" key="1">
    <citation type="submission" date="2008-10" db="EMBL/GenBank/DDBJ databases">
        <authorList>
            <person name="Qin X."/>
            <person name="Bachman B."/>
            <person name="Battles P."/>
            <person name="Bell A."/>
            <person name="Bess C."/>
            <person name="Bickham C."/>
            <person name="Chaboub L."/>
            <person name="Chen D."/>
            <person name="Coyle M."/>
            <person name="Deiros D.R."/>
            <person name="Dinh H."/>
            <person name="Forbes L."/>
            <person name="Fowler G."/>
            <person name="Francisco L."/>
            <person name="Fu Q."/>
            <person name="Gubbala S."/>
            <person name="Hale W."/>
            <person name="Han Y."/>
            <person name="Hemphill L."/>
            <person name="Highlander S.K."/>
            <person name="Hirani K."/>
            <person name="Hogues M."/>
            <person name="Jackson L."/>
            <person name="Jakkamsetti A."/>
            <person name="Javaid M."/>
            <person name="Jiang H."/>
            <person name="Korchina V."/>
            <person name="Kovar C."/>
            <person name="Lara F."/>
            <person name="Lee S."/>
            <person name="Mata R."/>
            <person name="Mathew T."/>
            <person name="Moen C."/>
            <person name="Morales K."/>
            <person name="Munidasa M."/>
            <person name="Nazareth L."/>
            <person name="Ngo R."/>
            <person name="Nguyen L."/>
            <person name="Okwuonu G."/>
            <person name="Ongeri F."/>
            <person name="Patil S."/>
            <person name="Petrosino J."/>
            <person name="Pham C."/>
            <person name="Pham P."/>
            <person name="Pu L.-L."/>
            <person name="Puazo M."/>
            <person name="Raj R."/>
            <person name="Reid J."/>
            <person name="Rouhana J."/>
            <person name="Saada N."/>
            <person name="Shang Y."/>
            <person name="Simmons D."/>
            <person name="Thornton R."/>
            <person name="Warren J."/>
            <person name="Weissenberger G."/>
            <person name="Zhang J."/>
            <person name="Zhang L."/>
            <person name="Zhou C."/>
            <person name="Zhu D."/>
            <person name="Muzny D."/>
            <person name="Worley K."/>
            <person name="Gibbs R."/>
        </authorList>
    </citation>
    <scope>NUCLEOTIDE SEQUENCE [LARGE SCALE GENOMIC DNA]</scope>
    <source>
        <strain evidence="5 6">ATCC 51172</strain>
    </source>
</reference>
<feature type="domain" description="HTH gntR-type" evidence="4">
    <location>
        <begin position="3"/>
        <end position="71"/>
    </location>
</feature>
<dbReference type="GO" id="GO:0003677">
    <property type="term" value="F:DNA binding"/>
    <property type="evidence" value="ECO:0007669"/>
    <property type="project" value="UniProtKB-KW"/>
</dbReference>
<keyword evidence="1" id="KW-0805">Transcription regulation</keyword>
<keyword evidence="3" id="KW-0804">Transcription</keyword>
<dbReference type="Gene3D" id="3.40.1410.10">
    <property type="entry name" value="Chorismate lyase-like"/>
    <property type="match status" value="1"/>
</dbReference>
<dbReference type="HOGENOM" id="CLU_063236_5_0_9"/>
<proteinExistence type="predicted"/>
<dbReference type="STRING" id="525254.HMPREF0072_1601"/>
<dbReference type="CDD" id="cd07377">
    <property type="entry name" value="WHTH_GntR"/>
    <property type="match status" value="1"/>
</dbReference>
<keyword evidence="6" id="KW-1185">Reference proteome</keyword>
<dbReference type="SMART" id="SM00866">
    <property type="entry name" value="UTRA"/>
    <property type="match status" value="1"/>
</dbReference>
<dbReference type="AlphaFoldDB" id="C2BGY1"/>
<dbReference type="Gene3D" id="1.10.10.10">
    <property type="entry name" value="Winged helix-like DNA-binding domain superfamily/Winged helix DNA-binding domain"/>
    <property type="match status" value="1"/>
</dbReference>
<accession>C2BGY1</accession>
<evidence type="ECO:0000313" key="6">
    <source>
        <dbReference type="Proteomes" id="UP000005984"/>
    </source>
</evidence>
<keyword evidence="2" id="KW-0238">DNA-binding</keyword>
<comment type="caution">
    <text evidence="5">The sequence shown here is derived from an EMBL/GenBank/DDBJ whole genome shotgun (WGS) entry which is preliminary data.</text>
</comment>
<gene>
    <name evidence="5" type="ORF">HMPREF0072_1601</name>
</gene>
<dbReference type="PANTHER" id="PTHR44846:SF1">
    <property type="entry name" value="MANNOSYL-D-GLYCERATE TRANSPORT_METABOLISM SYSTEM REPRESSOR MNGR-RELATED"/>
    <property type="match status" value="1"/>
</dbReference>
<dbReference type="SUPFAM" id="SSF64288">
    <property type="entry name" value="Chorismate lyase-like"/>
    <property type="match status" value="1"/>
</dbReference>
<organism evidence="5 6">
    <name type="scientific">Anaerococcus lactolyticus ATCC 51172</name>
    <dbReference type="NCBI Taxonomy" id="525254"/>
    <lineage>
        <taxon>Bacteria</taxon>
        <taxon>Bacillati</taxon>
        <taxon>Bacillota</taxon>
        <taxon>Tissierellia</taxon>
        <taxon>Tissierellales</taxon>
        <taxon>Peptoniphilaceae</taxon>
        <taxon>Anaerococcus</taxon>
    </lineage>
</organism>
<dbReference type="InterPro" id="IPR011663">
    <property type="entry name" value="UTRA"/>
</dbReference>
<sequence length="235" mass="27007">MSKPKYKIIEDYIENQINKNLLKAGDQINTEEELIKKFGFSRMTINKAINNLANRNLIYRKPGIGSFVKHRPIKKEINNLSISFTEDMTNNGLVASSKLLAYCLIKAKKNENVKKILELDDNDNIHYFKRLRFGNGSPIAISESYISAKNISDFNLSALDSSLYDYLHSLGFEIVDSQMEFSAAIPNKEQEYLLKLDNTALFVSKTIMTANYNNIEEKTEYTVTYYNGDIYSYKI</sequence>
<dbReference type="SMART" id="SM00345">
    <property type="entry name" value="HTH_GNTR"/>
    <property type="match status" value="1"/>
</dbReference>
<dbReference type="Pfam" id="PF00392">
    <property type="entry name" value="GntR"/>
    <property type="match status" value="1"/>
</dbReference>
<evidence type="ECO:0000256" key="1">
    <source>
        <dbReference type="ARBA" id="ARBA00023015"/>
    </source>
</evidence>
<dbReference type="InterPro" id="IPR050679">
    <property type="entry name" value="Bact_HTH_transcr_reg"/>
</dbReference>
<dbReference type="InterPro" id="IPR028978">
    <property type="entry name" value="Chorismate_lyase_/UTRA_dom_sf"/>
</dbReference>
<dbReference type="Proteomes" id="UP000005984">
    <property type="component" value="Unassembled WGS sequence"/>
</dbReference>
<evidence type="ECO:0000313" key="5">
    <source>
        <dbReference type="EMBL" id="EEI85844.1"/>
    </source>
</evidence>
<dbReference type="GO" id="GO:0045892">
    <property type="term" value="P:negative regulation of DNA-templated transcription"/>
    <property type="evidence" value="ECO:0007669"/>
    <property type="project" value="TreeGrafter"/>
</dbReference>
<dbReference type="InterPro" id="IPR036388">
    <property type="entry name" value="WH-like_DNA-bd_sf"/>
</dbReference>
<dbReference type="PANTHER" id="PTHR44846">
    <property type="entry name" value="MANNOSYL-D-GLYCERATE TRANSPORT/METABOLISM SYSTEM REPRESSOR MNGR-RELATED"/>
    <property type="match status" value="1"/>
</dbReference>
<protein>
    <submittedName>
        <fullName evidence="5">UbiC transcription regulator-associated domain protein</fullName>
    </submittedName>
</protein>
<name>C2BGY1_9FIRM</name>
<dbReference type="RefSeq" id="WP_004827947.1">
    <property type="nucleotide sequence ID" value="NZ_GG666046.1"/>
</dbReference>
<dbReference type="GO" id="GO:0003700">
    <property type="term" value="F:DNA-binding transcription factor activity"/>
    <property type="evidence" value="ECO:0007669"/>
    <property type="project" value="InterPro"/>
</dbReference>
<dbReference type="eggNOG" id="COG2188">
    <property type="taxonomic scope" value="Bacteria"/>
</dbReference>
<dbReference type="SUPFAM" id="SSF46785">
    <property type="entry name" value="Winged helix' DNA-binding domain"/>
    <property type="match status" value="1"/>
</dbReference>
<evidence type="ECO:0000256" key="3">
    <source>
        <dbReference type="ARBA" id="ARBA00023163"/>
    </source>
</evidence>
<dbReference type="EMBL" id="ABYO01000245">
    <property type="protein sequence ID" value="EEI85844.1"/>
    <property type="molecule type" value="Genomic_DNA"/>
</dbReference>
<dbReference type="Pfam" id="PF07702">
    <property type="entry name" value="UTRA"/>
    <property type="match status" value="1"/>
</dbReference>
<dbReference type="PROSITE" id="PS50949">
    <property type="entry name" value="HTH_GNTR"/>
    <property type="match status" value="1"/>
</dbReference>
<evidence type="ECO:0000256" key="2">
    <source>
        <dbReference type="ARBA" id="ARBA00023125"/>
    </source>
</evidence>
<dbReference type="InterPro" id="IPR036390">
    <property type="entry name" value="WH_DNA-bd_sf"/>
</dbReference>